<feature type="domain" description="DUF5926" evidence="1">
    <location>
        <begin position="27"/>
        <end position="290"/>
    </location>
</feature>
<dbReference type="InterPro" id="IPR045970">
    <property type="entry name" value="DUF5926"/>
</dbReference>
<organism evidence="2 3">
    <name type="scientific">Phycicoccus elongatus Lp2</name>
    <dbReference type="NCBI Taxonomy" id="1193181"/>
    <lineage>
        <taxon>Bacteria</taxon>
        <taxon>Bacillati</taxon>
        <taxon>Actinomycetota</taxon>
        <taxon>Actinomycetes</taxon>
        <taxon>Micrococcales</taxon>
        <taxon>Intrasporangiaceae</taxon>
        <taxon>Phycicoccus</taxon>
    </lineage>
</organism>
<sequence>MGKASRRQRGAGEPRTKVAPAPYVARPFEGLANEPEWVAIREILPAATATIRLRDSVGDGPREVTVATVLPMAWPGLHRADGAVLVGTQSGASSGDASRDLAAAILATRALEPGNPLPQPPVVTAETPRLQDIVEGDFEVTVRDGFDFWVGDGELDDAARESLERANESIVPMTRLAALPSAYHVNFGDRSFIRVILGDDEDPATDALARLHAAGEDSLGEGTRLLGAFRACGVLVPVLEVDAAVEPAAHESALAAWGERYAAALASAAPLTPEERRARNGLLSRQVTLR</sequence>
<keyword evidence="3" id="KW-1185">Reference proteome</keyword>
<dbReference type="Pfam" id="PF19348">
    <property type="entry name" value="DUF5926"/>
    <property type="match status" value="1"/>
</dbReference>
<dbReference type="eggNOG" id="COG3012">
    <property type="taxonomic scope" value="Bacteria"/>
</dbReference>
<proteinExistence type="predicted"/>
<dbReference type="Proteomes" id="UP000013167">
    <property type="component" value="Unassembled WGS sequence"/>
</dbReference>
<dbReference type="RefSeq" id="WP_010850147.1">
    <property type="nucleotide sequence ID" value="NZ_HF570956.1"/>
</dbReference>
<accession>N0E045</accession>
<dbReference type="EMBL" id="CAIZ01000124">
    <property type="protein sequence ID" value="CCH70298.1"/>
    <property type="molecule type" value="Genomic_DNA"/>
</dbReference>
<protein>
    <recommendedName>
        <fullName evidence="1">DUF5926 domain-containing protein</fullName>
    </recommendedName>
</protein>
<evidence type="ECO:0000313" key="3">
    <source>
        <dbReference type="Proteomes" id="UP000013167"/>
    </source>
</evidence>
<dbReference type="HOGENOM" id="CLU_075039_0_0_11"/>
<evidence type="ECO:0000259" key="1">
    <source>
        <dbReference type="Pfam" id="PF19348"/>
    </source>
</evidence>
<reference evidence="2 3" key="1">
    <citation type="journal article" date="2013" name="ISME J.">
        <title>A metabolic model for members of the genus Tetrasphaera involved in enhanced biological phosphorus removal.</title>
        <authorList>
            <person name="Kristiansen R."/>
            <person name="Nguyen H.T.T."/>
            <person name="Saunders A.M."/>
            <person name="Nielsen J.L."/>
            <person name="Wimmer R."/>
            <person name="Le V.Q."/>
            <person name="McIlroy S.J."/>
            <person name="Petrovski S."/>
            <person name="Seviour R.J."/>
            <person name="Calteau A."/>
            <person name="Nielsen K.L."/>
            <person name="Nielsen P.H."/>
        </authorList>
    </citation>
    <scope>NUCLEOTIDE SEQUENCE [LARGE SCALE GENOMIC DNA]</scope>
    <source>
        <strain evidence="2 3">Lp2</strain>
    </source>
</reference>
<dbReference type="OrthoDB" id="5512013at2"/>
<gene>
    <name evidence="2" type="ORF">BN10_540077</name>
</gene>
<dbReference type="STRING" id="1193181.BN10_540077"/>
<evidence type="ECO:0000313" key="2">
    <source>
        <dbReference type="EMBL" id="CCH70298.1"/>
    </source>
</evidence>
<dbReference type="AlphaFoldDB" id="N0E045"/>
<name>N0E045_9MICO</name>
<comment type="caution">
    <text evidence="2">The sequence shown here is derived from an EMBL/GenBank/DDBJ whole genome shotgun (WGS) entry which is preliminary data.</text>
</comment>